<comment type="subunit">
    <text evidence="2">Homotetramer.</text>
</comment>
<name>A0A1F4XS12_9BACT</name>
<dbReference type="GO" id="GO:0003697">
    <property type="term" value="F:single-stranded DNA binding"/>
    <property type="evidence" value="ECO:0007669"/>
    <property type="project" value="UniProtKB-UniRule"/>
</dbReference>
<dbReference type="PROSITE" id="PS50935">
    <property type="entry name" value="SSB"/>
    <property type="match status" value="1"/>
</dbReference>
<gene>
    <name evidence="5" type="ORF">A3F55_00290</name>
</gene>
<dbReference type="PANTHER" id="PTHR10302:SF27">
    <property type="entry name" value="SINGLE-STRANDED DNA-BINDING PROTEIN"/>
    <property type="match status" value="1"/>
</dbReference>
<evidence type="ECO:0000256" key="2">
    <source>
        <dbReference type="HAMAP-Rule" id="MF_00984"/>
    </source>
</evidence>
<dbReference type="AlphaFoldDB" id="A0A1F4XS12"/>
<feature type="region of interest" description="Disordered" evidence="4">
    <location>
        <begin position="103"/>
        <end position="150"/>
    </location>
</feature>
<sequence>MYINKAFLFGNLTRDPELRALPSGGHVASFGLATNRVFKKADGSKQESTEFHNVVVFGRQAETVSQYLKKGAGVFVEGRIQTRSWESPEKGKQYRTEIVAERVQFGPRSTGSRQGDEGPFTPSKVEGQRAPKEEGIEYPEEDINPDDIPF</sequence>
<dbReference type="InterPro" id="IPR012340">
    <property type="entry name" value="NA-bd_OB-fold"/>
</dbReference>
<dbReference type="PANTHER" id="PTHR10302">
    <property type="entry name" value="SINGLE-STRANDED DNA-BINDING PROTEIN"/>
    <property type="match status" value="1"/>
</dbReference>
<dbReference type="InterPro" id="IPR011344">
    <property type="entry name" value="ssDNA-bd"/>
</dbReference>
<accession>A0A1F4XS12</accession>
<dbReference type="GO" id="GO:0006260">
    <property type="term" value="P:DNA replication"/>
    <property type="evidence" value="ECO:0007669"/>
    <property type="project" value="InterPro"/>
</dbReference>
<evidence type="ECO:0000313" key="5">
    <source>
        <dbReference type="EMBL" id="OGC84404.1"/>
    </source>
</evidence>
<dbReference type="SUPFAM" id="SSF50249">
    <property type="entry name" value="Nucleic acid-binding proteins"/>
    <property type="match status" value="1"/>
</dbReference>
<dbReference type="CDD" id="cd04496">
    <property type="entry name" value="SSB_OBF"/>
    <property type="match status" value="1"/>
</dbReference>
<comment type="caution">
    <text evidence="2">Lacks conserved residue(s) required for the propagation of feature annotation.</text>
</comment>
<feature type="compositionally biased region" description="Basic and acidic residues" evidence="4">
    <location>
        <begin position="126"/>
        <end position="135"/>
    </location>
</feature>
<evidence type="ECO:0000256" key="4">
    <source>
        <dbReference type="SAM" id="MobiDB-lite"/>
    </source>
</evidence>
<dbReference type="EMBL" id="MEWW01000016">
    <property type="protein sequence ID" value="OGC84404.1"/>
    <property type="molecule type" value="Genomic_DNA"/>
</dbReference>
<dbReference type="InterPro" id="IPR000424">
    <property type="entry name" value="Primosome_PriB/ssb"/>
</dbReference>
<feature type="compositionally biased region" description="Acidic residues" evidence="4">
    <location>
        <begin position="136"/>
        <end position="150"/>
    </location>
</feature>
<dbReference type="Proteomes" id="UP000178091">
    <property type="component" value="Unassembled WGS sequence"/>
</dbReference>
<comment type="caution">
    <text evidence="5">The sequence shown here is derived from an EMBL/GenBank/DDBJ whole genome shotgun (WGS) entry which is preliminary data.</text>
</comment>
<evidence type="ECO:0000313" key="6">
    <source>
        <dbReference type="Proteomes" id="UP000178091"/>
    </source>
</evidence>
<proteinExistence type="inferred from homology"/>
<organism evidence="5 6">
    <name type="scientific">Candidatus Adlerbacteria bacterium RIFCSPHIGHO2_12_FULL_53_18</name>
    <dbReference type="NCBI Taxonomy" id="1797242"/>
    <lineage>
        <taxon>Bacteria</taxon>
        <taxon>Candidatus Adleribacteriota</taxon>
    </lineage>
</organism>
<dbReference type="GO" id="GO:0009295">
    <property type="term" value="C:nucleoid"/>
    <property type="evidence" value="ECO:0007669"/>
    <property type="project" value="TreeGrafter"/>
</dbReference>
<keyword evidence="1 2" id="KW-0238">DNA-binding</keyword>
<dbReference type="HAMAP" id="MF_00984">
    <property type="entry name" value="SSB"/>
    <property type="match status" value="1"/>
</dbReference>
<evidence type="ECO:0000256" key="3">
    <source>
        <dbReference type="PIRNR" id="PIRNR002070"/>
    </source>
</evidence>
<reference evidence="5 6" key="1">
    <citation type="journal article" date="2016" name="Nat. Commun.">
        <title>Thousands of microbial genomes shed light on interconnected biogeochemical processes in an aquifer system.</title>
        <authorList>
            <person name="Anantharaman K."/>
            <person name="Brown C.T."/>
            <person name="Hug L.A."/>
            <person name="Sharon I."/>
            <person name="Castelle C.J."/>
            <person name="Probst A.J."/>
            <person name="Thomas B.C."/>
            <person name="Singh A."/>
            <person name="Wilkins M.J."/>
            <person name="Karaoz U."/>
            <person name="Brodie E.L."/>
            <person name="Williams K.H."/>
            <person name="Hubbard S.S."/>
            <person name="Banfield J.F."/>
        </authorList>
    </citation>
    <scope>NUCLEOTIDE SEQUENCE [LARGE SCALE GENOMIC DNA]</scope>
</reference>
<dbReference type="Pfam" id="PF00436">
    <property type="entry name" value="SSB"/>
    <property type="match status" value="1"/>
</dbReference>
<dbReference type="PIRSF" id="PIRSF002070">
    <property type="entry name" value="SSB"/>
    <property type="match status" value="1"/>
</dbReference>
<evidence type="ECO:0000256" key="1">
    <source>
        <dbReference type="ARBA" id="ARBA00023125"/>
    </source>
</evidence>
<dbReference type="Gene3D" id="2.40.50.140">
    <property type="entry name" value="Nucleic acid-binding proteins"/>
    <property type="match status" value="1"/>
</dbReference>
<protein>
    <recommendedName>
        <fullName evidence="2 3">Single-stranded DNA-binding protein</fullName>
        <shortName evidence="2">SSB</shortName>
    </recommendedName>
</protein>
<dbReference type="NCBIfam" id="TIGR00621">
    <property type="entry name" value="ssb"/>
    <property type="match status" value="1"/>
</dbReference>